<gene>
    <name evidence="1" type="ORF">ACFSDX_19220</name>
</gene>
<sequence>MHTFLVQADHLLAQWGWDKLLAARVTMPDFTVEEIKEVCAHWHTEVSQGPALVHGALLLPHKVFASLSRQTR</sequence>
<comment type="caution">
    <text evidence="1">The sequence shown here is derived from an EMBL/GenBank/DDBJ whole genome shotgun (WGS) entry which is preliminary data.</text>
</comment>
<accession>A0ABW4QY81</accession>
<dbReference type="RefSeq" id="WP_382316499.1">
    <property type="nucleotide sequence ID" value="NZ_JBHUFD010000018.1"/>
</dbReference>
<dbReference type="EMBL" id="JBHUFD010000018">
    <property type="protein sequence ID" value="MFD1874576.1"/>
    <property type="molecule type" value="Genomic_DNA"/>
</dbReference>
<organism evidence="1 2">
    <name type="scientific">Hymenobacter bucti</name>
    <dbReference type="NCBI Taxonomy" id="1844114"/>
    <lineage>
        <taxon>Bacteria</taxon>
        <taxon>Pseudomonadati</taxon>
        <taxon>Bacteroidota</taxon>
        <taxon>Cytophagia</taxon>
        <taxon>Cytophagales</taxon>
        <taxon>Hymenobacteraceae</taxon>
        <taxon>Hymenobacter</taxon>
    </lineage>
</organism>
<keyword evidence="2" id="KW-1185">Reference proteome</keyword>
<evidence type="ECO:0000313" key="1">
    <source>
        <dbReference type="EMBL" id="MFD1874576.1"/>
    </source>
</evidence>
<evidence type="ECO:0000313" key="2">
    <source>
        <dbReference type="Proteomes" id="UP001597197"/>
    </source>
</evidence>
<name>A0ABW4QY81_9BACT</name>
<dbReference type="Proteomes" id="UP001597197">
    <property type="component" value="Unassembled WGS sequence"/>
</dbReference>
<reference evidence="2" key="1">
    <citation type="journal article" date="2019" name="Int. J. Syst. Evol. Microbiol.">
        <title>The Global Catalogue of Microorganisms (GCM) 10K type strain sequencing project: providing services to taxonomists for standard genome sequencing and annotation.</title>
        <authorList>
            <consortium name="The Broad Institute Genomics Platform"/>
            <consortium name="The Broad Institute Genome Sequencing Center for Infectious Disease"/>
            <person name="Wu L."/>
            <person name="Ma J."/>
        </authorList>
    </citation>
    <scope>NUCLEOTIDE SEQUENCE [LARGE SCALE GENOMIC DNA]</scope>
    <source>
        <strain evidence="2">CGMCC 1.15795</strain>
    </source>
</reference>
<protein>
    <submittedName>
        <fullName evidence="1">Uncharacterized protein</fullName>
    </submittedName>
</protein>
<proteinExistence type="predicted"/>